<dbReference type="InterPro" id="IPR004087">
    <property type="entry name" value="KH_dom"/>
</dbReference>
<proteinExistence type="inferred from homology"/>
<dbReference type="OrthoDB" id="9803205at2"/>
<dbReference type="NCBIfam" id="TIGR03319">
    <property type="entry name" value="RNase_Y"/>
    <property type="match status" value="1"/>
</dbReference>
<evidence type="ECO:0000259" key="8">
    <source>
        <dbReference type="PROSITE" id="PS51831"/>
    </source>
</evidence>
<organism evidence="9 11">
    <name type="scientific">[Eubacterium] siraeum</name>
    <dbReference type="NCBI Taxonomy" id="39492"/>
    <lineage>
        <taxon>Bacteria</taxon>
        <taxon>Bacillati</taxon>
        <taxon>Bacillota</taxon>
        <taxon>Clostridia</taxon>
        <taxon>Eubacteriales</taxon>
        <taxon>Oscillospiraceae</taxon>
        <taxon>Oscillospiraceae incertae sedis</taxon>
    </lineage>
</organism>
<dbReference type="Proteomes" id="UP001210809">
    <property type="component" value="Unassembled WGS sequence"/>
</dbReference>
<evidence type="ECO:0000256" key="2">
    <source>
        <dbReference type="ARBA" id="ARBA00022759"/>
    </source>
</evidence>
<dbReference type="Pfam" id="PF12072">
    <property type="entry name" value="RNase_Y_N"/>
    <property type="match status" value="1"/>
</dbReference>
<dbReference type="InterPro" id="IPR036612">
    <property type="entry name" value="KH_dom_type_1_sf"/>
</dbReference>
<dbReference type="SUPFAM" id="SSF54791">
    <property type="entry name" value="Eukaryotic type KH-domain (KH-domain type I)"/>
    <property type="match status" value="1"/>
</dbReference>
<reference evidence="10" key="2">
    <citation type="submission" date="2023-01" db="EMBL/GenBank/DDBJ databases">
        <title>Human gut microbiome strain richness.</title>
        <authorList>
            <person name="Chen-Liaw A."/>
        </authorList>
    </citation>
    <scope>NUCLEOTIDE SEQUENCE</scope>
    <source>
        <strain evidence="10">1001283st1_G1_1001283B150217_161031</strain>
    </source>
</reference>
<dbReference type="InterPro" id="IPR003607">
    <property type="entry name" value="HD/PDEase_dom"/>
</dbReference>
<evidence type="ECO:0000256" key="4">
    <source>
        <dbReference type="ARBA" id="ARBA00022884"/>
    </source>
</evidence>
<dbReference type="SMART" id="SM00471">
    <property type="entry name" value="HDc"/>
    <property type="match status" value="1"/>
</dbReference>
<dbReference type="EMBL" id="CZBY01000032">
    <property type="protein sequence ID" value="CUQ92504.1"/>
    <property type="molecule type" value="Genomic_DNA"/>
</dbReference>
<dbReference type="SMART" id="SM00322">
    <property type="entry name" value="KH"/>
    <property type="match status" value="1"/>
</dbReference>
<keyword evidence="5" id="KW-0472">Membrane</keyword>
<evidence type="ECO:0000313" key="10">
    <source>
        <dbReference type="EMBL" id="MDB8004877.1"/>
    </source>
</evidence>
<keyword evidence="3 5" id="KW-0378">Hydrolase</keyword>
<dbReference type="GO" id="GO:0006402">
    <property type="term" value="P:mRNA catabolic process"/>
    <property type="evidence" value="ECO:0007669"/>
    <property type="project" value="UniProtKB-UniRule"/>
</dbReference>
<keyword evidence="5" id="KW-1003">Cell membrane</keyword>
<comment type="similarity">
    <text evidence="5">Belongs to the RNase Y family.</text>
</comment>
<dbReference type="EMBL" id="JAQLXW010000026">
    <property type="protein sequence ID" value="MDB8004877.1"/>
    <property type="molecule type" value="Genomic_DNA"/>
</dbReference>
<keyword evidence="5" id="KW-0812">Transmembrane</keyword>
<evidence type="ECO:0000256" key="6">
    <source>
        <dbReference type="NCBIfam" id="TIGR03319"/>
    </source>
</evidence>
<keyword evidence="4 5" id="KW-0694">RNA-binding</keyword>
<comment type="function">
    <text evidence="5">Endoribonuclease that initiates mRNA decay.</text>
</comment>
<dbReference type="CDD" id="cd00077">
    <property type="entry name" value="HDc"/>
    <property type="match status" value="1"/>
</dbReference>
<evidence type="ECO:0000256" key="3">
    <source>
        <dbReference type="ARBA" id="ARBA00022801"/>
    </source>
</evidence>
<evidence type="ECO:0000256" key="7">
    <source>
        <dbReference type="SAM" id="Coils"/>
    </source>
</evidence>
<keyword evidence="1 5" id="KW-0540">Nuclease</keyword>
<evidence type="ECO:0000313" key="9">
    <source>
        <dbReference type="EMBL" id="CUQ92504.1"/>
    </source>
</evidence>
<evidence type="ECO:0000256" key="1">
    <source>
        <dbReference type="ARBA" id="ARBA00022722"/>
    </source>
</evidence>
<dbReference type="PROSITE" id="PS51831">
    <property type="entry name" value="HD"/>
    <property type="match status" value="1"/>
</dbReference>
<dbReference type="Gene3D" id="3.30.1370.10">
    <property type="entry name" value="K Homology domain, type 1"/>
    <property type="match status" value="1"/>
</dbReference>
<feature type="coiled-coil region" evidence="7">
    <location>
        <begin position="27"/>
        <end position="155"/>
    </location>
</feature>
<dbReference type="InterPro" id="IPR017705">
    <property type="entry name" value="Ribonuclease_Y"/>
</dbReference>
<dbReference type="GO" id="GO:0004521">
    <property type="term" value="F:RNA endonuclease activity"/>
    <property type="evidence" value="ECO:0007669"/>
    <property type="project" value="UniProtKB-UniRule"/>
</dbReference>
<feature type="transmembrane region" description="Helical" evidence="5">
    <location>
        <begin position="6"/>
        <end position="26"/>
    </location>
</feature>
<dbReference type="CDD" id="cd22431">
    <property type="entry name" value="KH-I_RNaseY"/>
    <property type="match status" value="1"/>
</dbReference>
<feature type="domain" description="HD" evidence="8">
    <location>
        <begin position="348"/>
        <end position="441"/>
    </location>
</feature>
<dbReference type="GO" id="GO:0016787">
    <property type="term" value="F:hydrolase activity"/>
    <property type="evidence" value="ECO:0007669"/>
    <property type="project" value="UniProtKB-KW"/>
</dbReference>
<evidence type="ECO:0000256" key="5">
    <source>
        <dbReference type="HAMAP-Rule" id="MF_00335"/>
    </source>
</evidence>
<dbReference type="Proteomes" id="UP000095662">
    <property type="component" value="Unassembled WGS sequence"/>
</dbReference>
<protein>
    <recommendedName>
        <fullName evidence="5 6">Ribonuclease Y</fullName>
        <shortName evidence="5">RNase Y</shortName>
        <ecNumber evidence="5 6">3.1.-.-</ecNumber>
    </recommendedName>
</protein>
<dbReference type="STRING" id="39492.ERS852540_02542"/>
<dbReference type="InterPro" id="IPR022711">
    <property type="entry name" value="RNase_Y_N"/>
</dbReference>
<keyword evidence="2 5" id="KW-0255">Endonuclease</keyword>
<comment type="subcellular location">
    <subcellularLocation>
        <location evidence="5">Cell membrane</location>
        <topology evidence="5">Single-pass membrane protein</topology>
    </subcellularLocation>
</comment>
<dbReference type="PANTHER" id="PTHR12826">
    <property type="entry name" value="RIBONUCLEASE Y"/>
    <property type="match status" value="1"/>
</dbReference>
<dbReference type="HAMAP" id="MF_00335">
    <property type="entry name" value="RNase_Y"/>
    <property type="match status" value="1"/>
</dbReference>
<dbReference type="EC" id="3.1.-.-" evidence="5 6"/>
<reference evidence="9 11" key="1">
    <citation type="submission" date="2015-09" db="EMBL/GenBank/DDBJ databases">
        <authorList>
            <consortium name="Pathogen Informatics"/>
        </authorList>
    </citation>
    <scope>NUCLEOTIDE SEQUENCE [LARGE SCALE GENOMIC DNA]</scope>
    <source>
        <strain evidence="9 11">2789STDY5834928</strain>
    </source>
</reference>
<name>A0A174ZZ07_9FIRM</name>
<keyword evidence="5" id="KW-1133">Transmembrane helix</keyword>
<dbReference type="GO" id="GO:0005886">
    <property type="term" value="C:plasma membrane"/>
    <property type="evidence" value="ECO:0007669"/>
    <property type="project" value="UniProtKB-SubCell"/>
</dbReference>
<dbReference type="AlphaFoldDB" id="A0A174ZZ07"/>
<dbReference type="PROSITE" id="PS50084">
    <property type="entry name" value="KH_TYPE_1"/>
    <property type="match status" value="1"/>
</dbReference>
<dbReference type="NCBIfam" id="TIGR00277">
    <property type="entry name" value="HDIG"/>
    <property type="match status" value="1"/>
</dbReference>
<gene>
    <name evidence="5 9" type="primary">rny</name>
    <name evidence="9" type="ORF">ERS852540_02542</name>
    <name evidence="10" type="ORF">PNE09_12530</name>
</gene>
<accession>A0A174ZZ07</accession>
<dbReference type="Pfam" id="PF00013">
    <property type="entry name" value="KH_1"/>
    <property type="match status" value="1"/>
</dbReference>
<dbReference type="InterPro" id="IPR004088">
    <property type="entry name" value="KH_dom_type_1"/>
</dbReference>
<dbReference type="PANTHER" id="PTHR12826:SF15">
    <property type="entry name" value="RIBONUCLEASE Y"/>
    <property type="match status" value="1"/>
</dbReference>
<evidence type="ECO:0000313" key="11">
    <source>
        <dbReference type="Proteomes" id="UP000095662"/>
    </source>
</evidence>
<dbReference type="InterPro" id="IPR006675">
    <property type="entry name" value="HDIG_dom"/>
</dbReference>
<dbReference type="Gene3D" id="1.10.3210.10">
    <property type="entry name" value="Hypothetical protein af1432"/>
    <property type="match status" value="1"/>
</dbReference>
<keyword evidence="7" id="KW-0175">Coiled coil</keyword>
<sequence>MEVWLAVTLCAAAFVVGAAIFGFVMYKMGIEHRKKTAEAQIESAEKEASRIVSEANEKAQATKKTALVEAKDEIFKLKENNEKEIQKLKSETERELKERRAEVTRSERRLQQKEENLDKKNDKIERLEEQLQNKNKKAEEKLAEAESIKKSQMDILEKISGFTLDQAKEHLLSMLDSELSHEKAVKITAYEQRLKDECDEKARQYISLAISRLAADTVSEVAVSVVPLPNDEMKGRIIGREGRNIRALEQLTGVDLIIDDTPEAITLSCHDHVRREIARIALEKLIQDGRIHPTRIEETVEKARREVELKIKQEGERAVMETNVNGLHHELVRLIGRLYYRTSYRQNVLNHSIEVAHLAGIMASELGVDATLARRAGLLHDIGKALNHEIEGSHVQIGVDVCRKYKESPEVIHAIEAHHGDVEIHSVIAALVQAADAISAARPAARSENYENYIKRLQKLEEICSSYNGVEKSFAIQAGREVRIMIKPEQVDDDKMIVLAREISQRIENEMEYPGQIKVHLIRESRAIDYAK</sequence>
<dbReference type="GO" id="GO:0003723">
    <property type="term" value="F:RNA binding"/>
    <property type="evidence" value="ECO:0007669"/>
    <property type="project" value="UniProtKB-UniRule"/>
</dbReference>
<dbReference type="FunFam" id="1.10.3210.10:FF:000003">
    <property type="entry name" value="Ribonuclease Y"/>
    <property type="match status" value="1"/>
</dbReference>
<dbReference type="Pfam" id="PF01966">
    <property type="entry name" value="HD"/>
    <property type="match status" value="1"/>
</dbReference>
<dbReference type="InterPro" id="IPR006674">
    <property type="entry name" value="HD_domain"/>
</dbReference>
<dbReference type="CDD" id="cd06503">
    <property type="entry name" value="ATP-synt_Fo_b"/>
    <property type="match status" value="1"/>
</dbReference>
<dbReference type="SUPFAM" id="SSF109604">
    <property type="entry name" value="HD-domain/PDEase-like"/>
    <property type="match status" value="1"/>
</dbReference>